<protein>
    <submittedName>
        <fullName evidence="1">Uncharacterized protein</fullName>
    </submittedName>
</protein>
<evidence type="ECO:0000313" key="1">
    <source>
        <dbReference type="EMBL" id="GAI20927.1"/>
    </source>
</evidence>
<sequence>MTIQLQQIIGVSKKNPYFTICRNESTPRNIYVYFGAALMEVVPEDKSNPEFKLLIARLYNAGVKAKSITEEFGT</sequence>
<accession>X1LNI8</accession>
<organism evidence="1">
    <name type="scientific">marine sediment metagenome</name>
    <dbReference type="NCBI Taxonomy" id="412755"/>
    <lineage>
        <taxon>unclassified sequences</taxon>
        <taxon>metagenomes</taxon>
        <taxon>ecological metagenomes</taxon>
    </lineage>
</organism>
<gene>
    <name evidence="1" type="ORF">S06H3_35176</name>
</gene>
<dbReference type="AlphaFoldDB" id="X1LNI8"/>
<reference evidence="1" key="1">
    <citation type="journal article" date="2014" name="Front. Microbiol.">
        <title>High frequency of phylogenetically diverse reductive dehalogenase-homologous genes in deep subseafloor sedimentary metagenomes.</title>
        <authorList>
            <person name="Kawai M."/>
            <person name="Futagami T."/>
            <person name="Toyoda A."/>
            <person name="Takaki Y."/>
            <person name="Nishi S."/>
            <person name="Hori S."/>
            <person name="Arai W."/>
            <person name="Tsubouchi T."/>
            <person name="Morono Y."/>
            <person name="Uchiyama I."/>
            <person name="Ito T."/>
            <person name="Fujiyama A."/>
            <person name="Inagaki F."/>
            <person name="Takami H."/>
        </authorList>
    </citation>
    <scope>NUCLEOTIDE SEQUENCE</scope>
    <source>
        <strain evidence="1">Expedition CK06-06</strain>
    </source>
</reference>
<proteinExistence type="predicted"/>
<feature type="non-terminal residue" evidence="1">
    <location>
        <position position="74"/>
    </location>
</feature>
<dbReference type="EMBL" id="BARV01021199">
    <property type="protein sequence ID" value="GAI20927.1"/>
    <property type="molecule type" value="Genomic_DNA"/>
</dbReference>
<name>X1LNI8_9ZZZZ</name>
<comment type="caution">
    <text evidence="1">The sequence shown here is derived from an EMBL/GenBank/DDBJ whole genome shotgun (WGS) entry which is preliminary data.</text>
</comment>